<dbReference type="Pfam" id="PF22939">
    <property type="entry name" value="WHD_GPIID"/>
    <property type="match status" value="1"/>
</dbReference>
<dbReference type="PANTHER" id="PTHR10039">
    <property type="entry name" value="AMELOGENIN"/>
    <property type="match status" value="1"/>
</dbReference>
<dbReference type="Gene3D" id="3.40.50.300">
    <property type="entry name" value="P-loop containing nucleotide triphosphate hydrolases"/>
    <property type="match status" value="1"/>
</dbReference>
<evidence type="ECO:0000259" key="2">
    <source>
        <dbReference type="Pfam" id="PF22939"/>
    </source>
</evidence>
<dbReference type="RefSeq" id="XP_018139499.1">
    <property type="nucleotide sequence ID" value="XM_018288093.1"/>
</dbReference>
<name>A0A179F8H3_METCM</name>
<keyword evidence="5" id="KW-1185">Reference proteome</keyword>
<keyword evidence="1" id="KW-0677">Repeat</keyword>
<dbReference type="AlphaFoldDB" id="A0A179F8H3"/>
<dbReference type="EMBL" id="LSBJ02000007">
    <property type="protein sequence ID" value="OAQ61795.1"/>
    <property type="molecule type" value="Genomic_DNA"/>
</dbReference>
<comment type="caution">
    <text evidence="4">The sequence shown here is derived from an EMBL/GenBank/DDBJ whole genome shotgun (WGS) entry which is preliminary data.</text>
</comment>
<dbReference type="SUPFAM" id="SSF140860">
    <property type="entry name" value="Pseudo ankyrin repeat-like"/>
    <property type="match status" value="1"/>
</dbReference>
<evidence type="ECO:0000259" key="3">
    <source>
        <dbReference type="Pfam" id="PF24883"/>
    </source>
</evidence>
<protein>
    <submittedName>
        <fullName evidence="4">NACHT domain-containing protein</fullName>
    </submittedName>
</protein>
<dbReference type="InterPro" id="IPR056884">
    <property type="entry name" value="NPHP3-like_N"/>
</dbReference>
<dbReference type="SUPFAM" id="SSF52540">
    <property type="entry name" value="P-loop containing nucleoside triphosphate hydrolases"/>
    <property type="match status" value="1"/>
</dbReference>
<evidence type="ECO:0000313" key="4">
    <source>
        <dbReference type="EMBL" id="OAQ61795.1"/>
    </source>
</evidence>
<dbReference type="Proteomes" id="UP000078397">
    <property type="component" value="Unassembled WGS sequence"/>
</dbReference>
<feature type="domain" description="GPI inositol-deacylase winged helix" evidence="2">
    <location>
        <begin position="544"/>
        <end position="622"/>
    </location>
</feature>
<proteinExistence type="predicted"/>
<dbReference type="InterPro" id="IPR054471">
    <property type="entry name" value="GPIID_WHD"/>
</dbReference>
<sequence>MDLVVSSLGPIKVESRLQHSLDTFIRDLTPDQRTEFLQDRQIFRTRYPDENDVFVFIAKLNSRRTSQRQLSYGPRFLNIIQVAQQFASIGDILVGGSQNLIASGVWTTIRSALLIVAKADSNMDKLSHLFMVAGQSAPRYEAMSRLYSRKSRRLLSYYQEYFLTIIDMCRRFVQIINKSSVTRLFSTISDSDLSTFQASIAHWASMIKEEAMLLMAQGVEDQGLSLSTILDISKSNAHRQRIEDNARVLATCSTYDHQACWKRVRKMGNTALFLQVQEYLSWRGDAAAMEKSGTLIYTGKLGAGKSVLMANMVEDLNLHATTVKVSVAYFFCQHDEPYSLQARTIIGSLARQFLLTIPDLSRGLVFIHDQIREVDLDGIIHLLKEVLPADFKAYCVIDGLDECDSTERRLLVLKLRELQDTFALRICASFRLEADNGLRLDTKGFINCATVVIPEDNPEIEQFICDELERCIDSELLTLGDPTLVADIMNTLVELSQGMFLWVVLQITSLCACKTDDDIRQALADMPRDLAETFTRVLNKCEPSAKKYQKQILELVLVARRPLTTEELREALGVTPGDTNWNPSRLPNNIYSVLASCGGLLTIDEETSTVRMVHQSARDFLLGAFQGRTEPPLLTTHAAHATMSWIIITYLNYGIFDTQLSKPTTSTAIPMITPSAAIQSTSSNTVKSLSLMLLRAKKSASPKIDISRILEDIRGQAKTANPQTHHFYSYATSHWTHHLINTKDTDQTLSNLIARLLPKHSITNYNYRTKFNLLAWAATNPALYKQIHSHASEAIWFQHDLLSWAVRHNHILLLQTHDSTFPLQPGTTSSIIPIAALNGHYRPLVFLINRLPNLPTTTLGTAIMMAMTGDHAPIVRYLLTGAYNPPDSDNSANDEESNTEMNGHLARQGTQMLHNRVYSRKLLLWAHVFKRDHLARLLIDLGAKTTDALQPKLDEELRSQTNDYSESSLLDEMKLEMFGDLTVGHGDGGLDPEQEGMLISAAKILFETKNVSLLNSFLIARQKGSSDENHAAAYHLSEQ</sequence>
<dbReference type="GeneID" id="28852087"/>
<accession>A0A179F8H3</accession>
<dbReference type="OrthoDB" id="7464126at2759"/>
<dbReference type="InterPro" id="IPR027417">
    <property type="entry name" value="P-loop_NTPase"/>
</dbReference>
<reference evidence="4 5" key="1">
    <citation type="journal article" date="2016" name="PLoS Pathog.">
        <title>Biosynthesis of antibiotic leucinostatins in bio-control fungus Purpureocillium lilacinum and their inhibition on phytophthora revealed by genome mining.</title>
        <authorList>
            <person name="Wang G."/>
            <person name="Liu Z."/>
            <person name="Lin R."/>
            <person name="Li E."/>
            <person name="Mao Z."/>
            <person name="Ling J."/>
            <person name="Yang Y."/>
            <person name="Yin W.B."/>
            <person name="Xie B."/>
        </authorList>
    </citation>
    <scope>NUCLEOTIDE SEQUENCE [LARGE SCALE GENOMIC DNA]</scope>
    <source>
        <strain evidence="4">170</strain>
    </source>
</reference>
<evidence type="ECO:0000313" key="5">
    <source>
        <dbReference type="Proteomes" id="UP000078397"/>
    </source>
</evidence>
<dbReference type="PANTHER" id="PTHR10039:SF10">
    <property type="entry name" value="NACHT DOMAIN-CONTAINING PROTEIN"/>
    <property type="match status" value="1"/>
</dbReference>
<dbReference type="KEGG" id="pchm:VFPPC_09580"/>
<dbReference type="STRING" id="1380566.A0A179F8H3"/>
<organism evidence="4 5">
    <name type="scientific">Pochonia chlamydosporia 170</name>
    <dbReference type="NCBI Taxonomy" id="1380566"/>
    <lineage>
        <taxon>Eukaryota</taxon>
        <taxon>Fungi</taxon>
        <taxon>Dikarya</taxon>
        <taxon>Ascomycota</taxon>
        <taxon>Pezizomycotina</taxon>
        <taxon>Sordariomycetes</taxon>
        <taxon>Hypocreomycetidae</taxon>
        <taxon>Hypocreales</taxon>
        <taxon>Clavicipitaceae</taxon>
        <taxon>Pochonia</taxon>
    </lineage>
</organism>
<feature type="domain" description="Nephrocystin 3-like N-terminal" evidence="3">
    <location>
        <begin position="273"/>
        <end position="427"/>
    </location>
</feature>
<gene>
    <name evidence="4" type="ORF">VFPPC_09580</name>
</gene>
<dbReference type="Pfam" id="PF24883">
    <property type="entry name" value="NPHP3_N"/>
    <property type="match status" value="1"/>
</dbReference>
<evidence type="ECO:0000256" key="1">
    <source>
        <dbReference type="ARBA" id="ARBA00022737"/>
    </source>
</evidence>